<dbReference type="Pfam" id="PF01477">
    <property type="entry name" value="PLAT"/>
    <property type="match status" value="2"/>
</dbReference>
<feature type="domain" description="GAIN-B" evidence="16">
    <location>
        <begin position="961"/>
        <end position="1114"/>
    </location>
</feature>
<feature type="transmembrane region" description="Helical" evidence="12">
    <location>
        <begin position="1413"/>
        <end position="1433"/>
    </location>
</feature>
<protein>
    <recommendedName>
        <fullName evidence="18">PLAT domain-containing protein</fullName>
    </recommendedName>
</protein>
<feature type="transmembrane region" description="Helical" evidence="12">
    <location>
        <begin position="3641"/>
        <end position="3658"/>
    </location>
</feature>
<gene>
    <name evidence="17" type="ORF">BRAFLDRAFT_70115</name>
</gene>
<dbReference type="Gene3D" id="2.60.220.50">
    <property type="match status" value="2"/>
</dbReference>
<dbReference type="SUPFAM" id="SSF56436">
    <property type="entry name" value="C-type lectin-like"/>
    <property type="match status" value="1"/>
</dbReference>
<feature type="transmembrane region" description="Helical" evidence="12">
    <location>
        <begin position="1778"/>
        <end position="1796"/>
    </location>
</feature>
<accession>C3YTF9</accession>
<feature type="compositionally biased region" description="Polar residues" evidence="11">
    <location>
        <begin position="3561"/>
        <end position="3583"/>
    </location>
</feature>
<dbReference type="eggNOG" id="KOG3599">
    <property type="taxonomic scope" value="Eukaryota"/>
</dbReference>
<evidence type="ECO:0000256" key="2">
    <source>
        <dbReference type="ARBA" id="ARBA00007200"/>
    </source>
</evidence>
<feature type="region of interest" description="Disordered" evidence="11">
    <location>
        <begin position="3929"/>
        <end position="3952"/>
    </location>
</feature>
<feature type="transmembrane region" description="Helical" evidence="12">
    <location>
        <begin position="3878"/>
        <end position="3899"/>
    </location>
</feature>
<evidence type="ECO:0000256" key="7">
    <source>
        <dbReference type="ARBA" id="ARBA00023157"/>
    </source>
</evidence>
<dbReference type="Pfam" id="PF08016">
    <property type="entry name" value="PKD_channel"/>
    <property type="match status" value="2"/>
</dbReference>
<feature type="transmembrane region" description="Helical" evidence="12">
    <location>
        <begin position="1916"/>
        <end position="1938"/>
    </location>
</feature>
<dbReference type="InterPro" id="IPR002859">
    <property type="entry name" value="PKD/REJ-like"/>
</dbReference>
<feature type="transmembrane region" description="Helical" evidence="12">
    <location>
        <begin position="1741"/>
        <end position="1758"/>
    </location>
</feature>
<dbReference type="PANTHER" id="PTHR10877:SF194">
    <property type="entry name" value="LOCATION OF VULVA DEFECTIVE 1"/>
    <property type="match status" value="1"/>
</dbReference>
<comment type="similarity">
    <text evidence="2">Belongs to the polycystin family.</text>
</comment>
<keyword evidence="6 12" id="KW-0472">Membrane</keyword>
<dbReference type="PROSITE" id="PS50041">
    <property type="entry name" value="C_TYPE_LECTIN_2"/>
    <property type="match status" value="1"/>
</dbReference>
<dbReference type="InterPro" id="IPR001024">
    <property type="entry name" value="PLAT/LH2_dom"/>
</dbReference>
<sequence length="3972" mass="446575">MAVSLLVVLLATCVMYMDSSESVNLELGICERKAQVGNKVYVLVDETMVTKREATSTCTSLGGRLASSRYKNHHMAYLSIMSREGGCEPYDTFDPSWADVVRDAAPTWRHGVDGTDVSLTYEDWDAGGEPVDDPTKTCVHNRYGDWEVASCDTPAYFACEFDMEPEDGPDSPCFPTVVLDTGSRPYDKPFQLLRAGDFSTFGSGIILNDSSITIPRNTLKPGKYLLVLSVSVTYGENNDVTTAIVSTWIEIEGSTRRILITGGSKRSQSGGYLMDARIDAEVHDDAEFLDLHPHHSGQWIWTCRLPNGDDCGLWVSVKEYAPDRYSREIEYDGHMVSVSPFTTSGTFIMRVEYRDYIPYEQEVTLLPRGLPTCMVRCSPGDNCNHRATKFDQRLRLWTECQKNIPSSYTYGRWVTLNRLGPEHSFHWSLKQFPDGFSDGGLENNTLTGLEKRELIVKSDVFTVRAVCFYSNVEVPGEYIIRLDILTNGVLCTSGNCSYAEWKFLIPVPPANARQPVCTEAIPVPLASGNGCEQNFLGDNLCDFVVLEVIVECNGNQSYSAVDRSWPGEGCECREVSNLCTAGPTEGIALTTRFDLSCLDFEAQGAIRYEFYYRTRATASVSTLTTSESGHNNLFYYGMSPSPLPFKLPSGLASDDYKVFIFVQMIDQEGTSKTSELELTVRLPTFEDLLTAIDVTNAEVETAIRWGNKMEAVHLSTITAATLNNIRAEGAYGDGDWRETSAAAQLYNMAKFVTQKVTEGNITQDMVERLSGIIFTGAFNVFKSSEVVADWKHNGNGPPEDANTAEVLSKNRYATTTAYRYRHLLTDQILKGKRLTEFLTMISSQDFQNITGDIEGAQLRAIRNTFCRANRLGTQVFHSRWRNPFEYATNFSHRDLDIGIGGLHFSDALEKKGISDLEEPIEFSILRHNQSVFTAFTNNVSISTADTFIFLTPKDPLMSPTFTLYLAYGIKPNATLNLFDLNTTLPTPANMSYSLYLSMEENATRTVTSDPYSWRVRLGDVEISDSNDTNWYLGIEPTSVDGMDDEGRPKQSGSVSFSVYIEPVECVFFNEEDHSWDRSGCEVGPLTTTTHLHCRCDHLTKFSGLTGLVSPHEINFERALKGFLLKNLIQNPIGIMTCCVLFSFYIALCVPWTRKNDAKDLGKITTAAIFDDTKHPKPRYYLRVFTGPRANAGTTAKVSIMLHGSTRECGPFLLHQPYSAMFEKGNMAGFVLCTETDPGWLTHVRVWHDNSGKEPSWFLDRIIVDDLLLEEQHYFLCNRWLAFDEDDEQIERVLPAAKDEQLVAFSTLFADRTTKDLRDGHIWYSVYGRPASSPFTRTQRVSCCLSIIMCTMLANIMFFGRGDDFDPPEPVTVFGFDVEIPISWPQVRQNAAQQQTRPNNASELTSPGQIKSQGFILVFVTTNAAAFFVMLYTFEFGREKTEAWLLIFLTSFLSDLILLQPVKILAMAALFTVFFKRAKKEDEVKRSDVKKYEEMVASQKQSPPVPAPHDSPDLAEARRIAVRRRKLRNILKEVAVYALFLAVVMLAAYGQKNHLAFHMSNEVQRLVVHNEKMSFEEVVDADSYWTWLEDAAVPVLYPDAASAVPDLPVYRVGPIRLRQARVKLDPACLTTVSPGNQTSGCDRRYDYLSQDKGQYGEGWLPLPTVNITAFNGTNGTAETAEQNGTKLPYAGDHGVYYGGGYVADTSNNASQTIEALKNHGWIDRATRAVFTDVTLYSPDSNLFSIVTLLVEFTAIGAGFPRWEVHTVRLYRFHGGWEVWMALLYISALAVFTLVFAIKEGRKAYNSGALYIMDFWNWVELIIILQALAGVATFFYSEAGLEDVASKMENNTAASFGENSGLSGRFVNYRRAAVWDQVYTYVIATLLCSVTLKMTHLLRFNHRASLLIHTLKRSVGPLSGFSAMFFLYFFAFAILLHLTFGLRMLSYSSFARTFEAMVTIIAGDINYDEISSTTGNLGTFILFLFVFVFNICLIGFFVAIIDESYHSAKDDEQLEKTDYDLKGFFKYQLQKLKPKKKARKDDSENMSSISGPGYDEFKVNVMRRWGAHRPADDPARRCVRNRATSNSWEVISCEEPAHFACEFDMEPEDGPDSPCFPTVVLDTGSRIYEKPFQLLLAGDFSAFGRIVDLDCHGDYNITYKWRLREAVSNDPVVLMDVSYEYLVQNDAIMDDISITIPRNKLFPTKYLLVLSVSVTYGENNAVTTASVSTWIEIARSRLRLVIIGGSRRSQSGGYLMDSVIDAEVHDDSEFIERRPSANRPGARGWTWACRLPDDIVARLVKYGFMGLSGSDCGQRIEPDSAVGYKALNKSPRKATLGTFVMRAILVLRGVYSIHEQEVTLIPGGLPTCKIICSPGDNCNYQATKFDQRLRLWTECQIYIIRPWETNGTWNNLTELGPEYSYHWSLKQSPDGFSGGGLENSTLTGLEQSELIVKSNVFTVPGEYIIRLDIVKDGTLCTSGNCSYAEWKFSILVPPANARQPVCTGDLPVPLASGPMEGIALTTRFDLSCLDFEGQGAIRYEFYYRTRATALVSTLITSGSGHNNLFYYGMSPSPPPFKLPSGLASDDYKVFIFVQMFDQEGTRKTSKLELTVRLPTFEDLLTAIDVTNAEVETAIRWGNQMEAVHLSTITAATLNNIRAEGAYGEGDWRNTSAAAQLYNMAKFVTQEVTRRRITQDMVERLAGVIFTAAFNVFKSSEVVAGWKHTGNGPPEDANTNEVLNKNRHATTTAFRAIDLLTDQILKGKRPREDVTIISSPDFQIVINRTDCLAWLNDVNYTVHFTSFEDGTWFRLPPLQVILMAYARSVLNLNGNIDEAQLNTSRRNFCELGSFGAQVFHSRWRNPFEYATNFSRRDLDIGIGGLHFSDSMEKKAISDLEEPIEFAILRHNQSVVAAGFDDVAVDGAMVYIPFKYNVSLDPVDTFIFLAPKDPLMSPTFTLYLAYGIKPNATLNLFDLNTTLPTPANMSYSLDLSTEENVTRTVTSDPYSWRVRLGDVEIVDGNDTNWYLGIEPTSVDGFDHEGRPKQSGTVSFSVFIEPVECVFFNEEDHSWDRSGCEVGPLTTTTHLHCRCDHLTKFSGLVAPNKINFERALKGFLLKNLIQNPIGIITCCVLFSFYIALCVPWTRKNDAKDLGKVSIMLHGATRECGPFLLHQPYSAMFEKGNMAGFVLCTETDPGWLTHVRVWHDNSGKEPSWFLDRIIVDDLQLEEQHYFLCNRWLAFDEDDEQIERVLPAAKDEQLVAFSTLFADRTTKDLRDGHIWYSVYGRPASSPFTRTQRVSCCLSIIMCTMLANIMFFGRGDDFDPPEPVTIFGFDVQIPISWPQVRRDAAQQQVRQSNVNELTSPGQIKSKGFILVFVTTNTAAFFVMLYTFEFGREKTEAWLLIFLTSFLSDLILLQPVKILAMAALFAVFFKRAYKEDEVKRSDVKKYEEMVASQKQSPPVPAPHDSPDLAEARRIAVRRRKLRNILKEVAVYVLFLAVVMLAAYGQKNHLAFHMSNEVQRLVVHNEEMSFKECHQETRHPGATDVMTTSVRRKGSTEKASCRCPQSTSPLSTGPTAPQRQQSRTAQVRGEFPYAADHGVYFGGGYVADTSDNASRTIEALKNQGWIDRAVFTDVTLYSPDSNLFSIVILLVEFTAIGAGFPRWEVHTVRLYRFHGGWEVWMALLYISALAVFVLVFAIKEGRKAYNSGALYIMDFWNWVELIIILQALAGVATFFYSEAVLEDVASKMENNTAASFGENSGLSGRFVNYRRAAVWDQVYTYVIATLLCSVTLKMTHLLRFNHRGSLLIHTLKRSVGPLSGFSAMFFLYFFAFAILLHLTFGLRMLSYSSFARTFEAMVTIIAGDINYDEISSTTGNLGTFILFLFVFVFNICLIGFFVAIIDESYHSAKDDEQLEKADYDLKGFFKYQLQKLKPKKKARDDDTDNTPTSGPGYDEFKVNVMKRLRTVFEDLDER</sequence>
<reference evidence="17" key="1">
    <citation type="journal article" date="2008" name="Nature">
        <title>The amphioxus genome and the evolution of the chordate karyotype.</title>
        <authorList>
            <consortium name="US DOE Joint Genome Institute (JGI-PGF)"/>
            <person name="Putnam N.H."/>
            <person name="Butts T."/>
            <person name="Ferrier D.E.K."/>
            <person name="Furlong R.F."/>
            <person name="Hellsten U."/>
            <person name="Kawashima T."/>
            <person name="Robinson-Rechavi M."/>
            <person name="Shoguchi E."/>
            <person name="Terry A."/>
            <person name="Yu J.-K."/>
            <person name="Benito-Gutierrez E.L."/>
            <person name="Dubchak I."/>
            <person name="Garcia-Fernandez J."/>
            <person name="Gibson-Brown J.J."/>
            <person name="Grigoriev I.V."/>
            <person name="Horton A.C."/>
            <person name="de Jong P.J."/>
            <person name="Jurka J."/>
            <person name="Kapitonov V.V."/>
            <person name="Kohara Y."/>
            <person name="Kuroki Y."/>
            <person name="Lindquist E."/>
            <person name="Lucas S."/>
            <person name="Osoegawa K."/>
            <person name="Pennacchio L.A."/>
            <person name="Salamov A.A."/>
            <person name="Satou Y."/>
            <person name="Sauka-Spengler T."/>
            <person name="Schmutz J."/>
            <person name="Shin-I T."/>
            <person name="Toyoda A."/>
            <person name="Bronner-Fraser M."/>
            <person name="Fujiyama A."/>
            <person name="Holland L.Z."/>
            <person name="Holland P.W.H."/>
            <person name="Satoh N."/>
            <person name="Rokhsar D.S."/>
        </authorList>
    </citation>
    <scope>NUCLEOTIDE SEQUENCE [LARGE SCALE GENOMIC DNA]</scope>
    <source>
        <strain evidence="17">S238N-H82</strain>
        <tissue evidence="17">Testes</tissue>
    </source>
</reference>
<evidence type="ECO:0008006" key="18">
    <source>
        <dbReference type="Google" id="ProtNLM"/>
    </source>
</evidence>
<evidence type="ECO:0000313" key="17">
    <source>
        <dbReference type="EMBL" id="EEN56526.1"/>
    </source>
</evidence>
<feature type="transmembrane region" description="Helical" evidence="12">
    <location>
        <begin position="1533"/>
        <end position="1549"/>
    </location>
</feature>
<dbReference type="SMART" id="SM00303">
    <property type="entry name" value="GPS"/>
    <property type="match status" value="2"/>
</dbReference>
<dbReference type="PROSITE" id="PS50221">
    <property type="entry name" value="GAIN_B"/>
    <property type="match status" value="2"/>
</dbReference>
<feature type="transmembrane region" description="Helical" evidence="12">
    <location>
        <begin position="3367"/>
        <end position="3387"/>
    </location>
</feature>
<feature type="transmembrane region" description="Helical" evidence="12">
    <location>
        <begin position="3487"/>
        <end position="3503"/>
    </location>
</feature>
<evidence type="ECO:0000256" key="5">
    <source>
        <dbReference type="ARBA" id="ARBA00022989"/>
    </source>
</evidence>
<dbReference type="Pfam" id="PF02010">
    <property type="entry name" value="REJ"/>
    <property type="match status" value="2"/>
</dbReference>
<dbReference type="Gene3D" id="2.60.60.20">
    <property type="entry name" value="PLAT/LH2 domain"/>
    <property type="match status" value="2"/>
</dbReference>
<dbReference type="InterPro" id="IPR003915">
    <property type="entry name" value="PKD_2"/>
</dbReference>
<comment type="caution">
    <text evidence="10">Lacks conserved residue(s) required for the propagation of feature annotation.</text>
</comment>
<dbReference type="FunFam" id="1.10.287.70:FF:000216">
    <property type="entry name" value="Polycystic kidney disease 1b"/>
    <property type="match status" value="2"/>
</dbReference>
<evidence type="ECO:0000256" key="3">
    <source>
        <dbReference type="ARBA" id="ARBA00022692"/>
    </source>
</evidence>
<proteinExistence type="inferred from homology"/>
<dbReference type="CDD" id="cd00037">
    <property type="entry name" value="CLECT"/>
    <property type="match status" value="1"/>
</dbReference>
<dbReference type="EMBL" id="GG666551">
    <property type="protein sequence ID" value="EEN56526.1"/>
    <property type="molecule type" value="Genomic_DNA"/>
</dbReference>
<dbReference type="Pfam" id="PF01825">
    <property type="entry name" value="GPS"/>
    <property type="match status" value="2"/>
</dbReference>
<keyword evidence="3 12" id="KW-0812">Transmembrane</keyword>
<evidence type="ECO:0000256" key="1">
    <source>
        <dbReference type="ARBA" id="ARBA00004141"/>
    </source>
</evidence>
<dbReference type="InterPro" id="IPR036392">
    <property type="entry name" value="PLAT/LH2_dom_sf"/>
</dbReference>
<dbReference type="GO" id="GO:0016020">
    <property type="term" value="C:membrane"/>
    <property type="evidence" value="ECO:0007669"/>
    <property type="project" value="UniProtKB-SubCell"/>
</dbReference>
<feature type="transmembrane region" description="Helical" evidence="12">
    <location>
        <begin position="3716"/>
        <end position="3735"/>
    </location>
</feature>
<dbReference type="InterPro" id="IPR046791">
    <property type="entry name" value="Polycystin_dom"/>
</dbReference>
<evidence type="ECO:0000259" key="14">
    <source>
        <dbReference type="PROSITE" id="PS50041"/>
    </source>
</evidence>
<dbReference type="InterPro" id="IPR057244">
    <property type="entry name" value="GAIN_B"/>
</dbReference>
<feature type="domain" description="PLAT" evidence="15">
    <location>
        <begin position="1177"/>
        <end position="1294"/>
    </location>
</feature>
<feature type="domain" description="PLAT" evidence="15">
    <location>
        <begin position="3129"/>
        <end position="3248"/>
    </location>
</feature>
<dbReference type="InParanoid" id="C3YTF9"/>
<feature type="transmembrane region" description="Helical" evidence="12">
    <location>
        <begin position="3399"/>
        <end position="3428"/>
    </location>
</feature>
<dbReference type="InterPro" id="IPR013122">
    <property type="entry name" value="PKD1_2_channel"/>
</dbReference>
<feature type="transmembrane region" description="Helical" evidence="12">
    <location>
        <begin position="3816"/>
        <end position="3838"/>
    </location>
</feature>
<dbReference type="PROSITE" id="PS50095">
    <property type="entry name" value="PLAT"/>
    <property type="match status" value="2"/>
</dbReference>
<evidence type="ECO:0000256" key="10">
    <source>
        <dbReference type="PROSITE-ProRule" id="PRU00152"/>
    </source>
</evidence>
<name>C3YTF9_BRAFL</name>
<dbReference type="Gene3D" id="3.10.100.10">
    <property type="entry name" value="Mannose-Binding Protein A, subunit A"/>
    <property type="match status" value="1"/>
</dbReference>
<dbReference type="SUPFAM" id="SSF49723">
    <property type="entry name" value="Lipase/lipooxygenase domain (PLAT/LH2 domain)"/>
    <property type="match status" value="2"/>
</dbReference>
<comment type="subcellular location">
    <subcellularLocation>
        <location evidence="1">Membrane</location>
        <topology evidence="1">Multi-pass membrane protein</topology>
    </subcellularLocation>
</comment>
<feature type="signal peptide" evidence="13">
    <location>
        <begin position="1"/>
        <end position="19"/>
    </location>
</feature>
<dbReference type="InterPro" id="IPR016187">
    <property type="entry name" value="CTDL_fold"/>
</dbReference>
<keyword evidence="8" id="KW-0325">Glycoprotein</keyword>
<feature type="transmembrane region" description="Helical" evidence="12">
    <location>
        <begin position="3678"/>
        <end position="3696"/>
    </location>
</feature>
<evidence type="ECO:0000256" key="8">
    <source>
        <dbReference type="ARBA" id="ARBA00023180"/>
    </source>
</evidence>
<dbReference type="InterPro" id="IPR000203">
    <property type="entry name" value="GPS"/>
</dbReference>
<feature type="disulfide bond" evidence="9">
    <location>
        <begin position="1627"/>
        <end position="1640"/>
    </location>
</feature>
<feature type="transmembrane region" description="Helical" evidence="12">
    <location>
        <begin position="1816"/>
        <end position="1835"/>
    </location>
</feature>
<evidence type="ECO:0000256" key="13">
    <source>
        <dbReference type="SAM" id="SignalP"/>
    </source>
</evidence>
<feature type="transmembrane region" description="Helical" evidence="12">
    <location>
        <begin position="1978"/>
        <end position="1999"/>
    </location>
</feature>
<organism>
    <name type="scientific">Branchiostoma floridae</name>
    <name type="common">Florida lancelet</name>
    <name type="synonym">Amphioxus</name>
    <dbReference type="NCBI Taxonomy" id="7739"/>
    <lineage>
        <taxon>Eukaryota</taxon>
        <taxon>Metazoa</taxon>
        <taxon>Chordata</taxon>
        <taxon>Cephalochordata</taxon>
        <taxon>Leptocardii</taxon>
        <taxon>Amphioxiformes</taxon>
        <taxon>Branchiostomatidae</taxon>
        <taxon>Branchiostoma</taxon>
    </lineage>
</organism>
<dbReference type="FunFam" id="2.60.60.20:FF:000032">
    <property type="entry name" value="Uncharacterized protein"/>
    <property type="match status" value="2"/>
</dbReference>
<keyword evidence="5 12" id="KW-1133">Transmembrane helix</keyword>
<feature type="region of interest" description="Disordered" evidence="11">
    <location>
        <begin position="3532"/>
        <end position="3583"/>
    </location>
</feature>
<evidence type="ECO:0000256" key="9">
    <source>
        <dbReference type="PIRSR" id="PIRSR603915-2"/>
    </source>
</evidence>
<dbReference type="InterPro" id="IPR001304">
    <property type="entry name" value="C-type_lectin-like"/>
</dbReference>
<dbReference type="Gene3D" id="1.10.287.70">
    <property type="match status" value="2"/>
</dbReference>
<evidence type="ECO:0000256" key="12">
    <source>
        <dbReference type="SAM" id="Phobius"/>
    </source>
</evidence>
<evidence type="ECO:0000256" key="11">
    <source>
        <dbReference type="SAM" id="MobiDB-lite"/>
    </source>
</evidence>
<keyword evidence="4 13" id="KW-0732">Signal</keyword>
<evidence type="ECO:0000259" key="15">
    <source>
        <dbReference type="PROSITE" id="PS50095"/>
    </source>
</evidence>
<dbReference type="PANTHER" id="PTHR10877">
    <property type="entry name" value="POLYCYSTIN FAMILY MEMBER"/>
    <property type="match status" value="1"/>
</dbReference>
<dbReference type="InterPro" id="IPR016186">
    <property type="entry name" value="C-type_lectin-like/link_sf"/>
</dbReference>
<dbReference type="InterPro" id="IPR046338">
    <property type="entry name" value="GAIN_dom_sf"/>
</dbReference>
<dbReference type="GO" id="GO:0005509">
    <property type="term" value="F:calcium ion binding"/>
    <property type="evidence" value="ECO:0007669"/>
    <property type="project" value="InterPro"/>
</dbReference>
<feature type="transmembrane region" description="Helical" evidence="12">
    <location>
        <begin position="3776"/>
        <end position="3796"/>
    </location>
</feature>
<feature type="chain" id="PRO_5002935630" description="PLAT domain-containing protein" evidence="13">
    <location>
        <begin position="20"/>
        <end position="3972"/>
    </location>
</feature>
<feature type="domain" description="GAIN-B" evidence="16">
    <location>
        <begin position="2952"/>
        <end position="3102"/>
    </location>
</feature>
<evidence type="ECO:0000256" key="6">
    <source>
        <dbReference type="ARBA" id="ARBA00023136"/>
    </source>
</evidence>
<keyword evidence="7" id="KW-1015">Disulfide bond</keyword>
<evidence type="ECO:0000259" key="16">
    <source>
        <dbReference type="PROSITE" id="PS50221"/>
    </source>
</evidence>
<evidence type="ECO:0000256" key="4">
    <source>
        <dbReference type="ARBA" id="ARBA00022729"/>
    </source>
</evidence>
<feature type="domain" description="C-type lectin" evidence="14">
    <location>
        <begin position="36"/>
        <end position="160"/>
    </location>
</feature>
<feature type="transmembrane region" description="Helical" evidence="12">
    <location>
        <begin position="3120"/>
        <end position="3140"/>
    </location>
</feature>
<feature type="transmembrane region" description="Helical" evidence="12">
    <location>
        <begin position="1132"/>
        <end position="1152"/>
    </location>
</feature>
<dbReference type="InterPro" id="IPR051223">
    <property type="entry name" value="Polycystin"/>
</dbReference>
<dbReference type="PRINTS" id="PR01433">
    <property type="entry name" value="POLYCYSTIN2"/>
</dbReference>
<feature type="transmembrane region" description="Helical" evidence="12">
    <location>
        <begin position="1445"/>
        <end position="1474"/>
    </location>
</feature>
<dbReference type="Pfam" id="PF20519">
    <property type="entry name" value="Polycystin_dom"/>
    <property type="match status" value="2"/>
</dbReference>
<dbReference type="SMART" id="SM00308">
    <property type="entry name" value="LH2"/>
    <property type="match status" value="2"/>
</dbReference>
<feature type="transmembrane region" description="Helical" evidence="12">
    <location>
        <begin position="1876"/>
        <end position="1896"/>
    </location>
</feature>